<dbReference type="CDD" id="cd09272">
    <property type="entry name" value="RNase_HI_RT_Ty1"/>
    <property type="match status" value="1"/>
</dbReference>
<evidence type="ECO:0000313" key="2">
    <source>
        <dbReference type="Proteomes" id="UP001152795"/>
    </source>
</evidence>
<name>A0A6S7JXM9_PARCT</name>
<evidence type="ECO:0000313" key="1">
    <source>
        <dbReference type="EMBL" id="CAB4035878.1"/>
    </source>
</evidence>
<organism evidence="1 2">
    <name type="scientific">Paramuricea clavata</name>
    <name type="common">Red gorgonian</name>
    <name type="synonym">Violescent sea-whip</name>
    <dbReference type="NCBI Taxonomy" id="317549"/>
    <lineage>
        <taxon>Eukaryota</taxon>
        <taxon>Metazoa</taxon>
        <taxon>Cnidaria</taxon>
        <taxon>Anthozoa</taxon>
        <taxon>Octocorallia</taxon>
        <taxon>Malacalcyonacea</taxon>
        <taxon>Plexauridae</taxon>
        <taxon>Paramuricea</taxon>
    </lineage>
</organism>
<dbReference type="PANTHER" id="PTHR11439:SF483">
    <property type="entry name" value="PEPTIDE SYNTHASE GLIP-LIKE, PUTATIVE (AFU_ORTHOLOGUE AFUA_3G12920)-RELATED"/>
    <property type="match status" value="1"/>
</dbReference>
<dbReference type="Proteomes" id="UP001152795">
    <property type="component" value="Unassembled WGS sequence"/>
</dbReference>
<sequence>MDHAVSEWNSGHWFTLQWKKRNECIGYSSAYWAGDVDNRISTSGYVFQISNAAVSWRSKKQSCVALSTAEAEYVALAGATQEAVWIRQLLTDLKSKPTDAIMILEDNQATICLAKNAQFHGRAKHIDIKYHFIREQVAKATVILSH</sequence>
<gene>
    <name evidence="1" type="ORF">PACLA_8A033695</name>
</gene>
<proteinExistence type="predicted"/>
<dbReference type="AlphaFoldDB" id="A0A6S7JXM9"/>
<dbReference type="EMBL" id="CACRXK020021460">
    <property type="protein sequence ID" value="CAB4035878.1"/>
    <property type="molecule type" value="Genomic_DNA"/>
</dbReference>
<dbReference type="PANTHER" id="PTHR11439">
    <property type="entry name" value="GAG-POL-RELATED RETROTRANSPOSON"/>
    <property type="match status" value="1"/>
</dbReference>
<comment type="caution">
    <text evidence="1">The sequence shown here is derived from an EMBL/GenBank/DDBJ whole genome shotgun (WGS) entry which is preliminary data.</text>
</comment>
<reference evidence="1" key="1">
    <citation type="submission" date="2020-04" db="EMBL/GenBank/DDBJ databases">
        <authorList>
            <person name="Alioto T."/>
            <person name="Alioto T."/>
            <person name="Gomez Garrido J."/>
        </authorList>
    </citation>
    <scope>NUCLEOTIDE SEQUENCE</scope>
    <source>
        <strain evidence="1">A484AB</strain>
    </source>
</reference>
<dbReference type="OrthoDB" id="430476at2759"/>
<keyword evidence="2" id="KW-1185">Reference proteome</keyword>
<protein>
    <submittedName>
        <fullName evidence="1">Uncharacterized protein</fullName>
    </submittedName>
</protein>
<accession>A0A6S7JXM9</accession>